<evidence type="ECO:0000256" key="1">
    <source>
        <dbReference type="SAM" id="Phobius"/>
    </source>
</evidence>
<keyword evidence="1" id="KW-1133">Transmembrane helix</keyword>
<accession>A0A2S9E3M4</accession>
<gene>
    <name evidence="2" type="ORF">CQ006_02940</name>
</gene>
<dbReference type="AlphaFoldDB" id="A0A2S9E3M4"/>
<name>A0A2S9E3M4_PSECE</name>
<keyword evidence="1" id="KW-0472">Membrane</keyword>
<comment type="caution">
    <text evidence="2">The sequence shown here is derived from an EMBL/GenBank/DDBJ whole genome shotgun (WGS) entry which is preliminary data.</text>
</comment>
<feature type="transmembrane region" description="Helical" evidence="1">
    <location>
        <begin position="41"/>
        <end position="62"/>
    </location>
</feature>
<dbReference type="EMBL" id="PCQE01000003">
    <property type="protein sequence ID" value="PRC09424.1"/>
    <property type="molecule type" value="Genomic_DNA"/>
</dbReference>
<reference evidence="2 3" key="1">
    <citation type="submission" date="2017-09" db="EMBL/GenBank/DDBJ databases">
        <title>Genomic, metabolic, and phenotypic characteristics of bacterial isolates from the natural microbiome of the model nematode Caenorhabditis elegans.</title>
        <authorList>
            <person name="Zimmermann J."/>
            <person name="Obeng N."/>
            <person name="Yang W."/>
            <person name="Obeng O."/>
            <person name="Kissoyan K."/>
            <person name="Pees B."/>
            <person name="Dirksen P."/>
            <person name="Hoppner M."/>
            <person name="Franke A."/>
            <person name="Rosenstiel P."/>
            <person name="Leippe M."/>
            <person name="Dierking K."/>
            <person name="Kaleta C."/>
            <person name="Schulenburg H."/>
        </authorList>
    </citation>
    <scope>NUCLEOTIDE SEQUENCE [LARGE SCALE GENOMIC DNA]</scope>
    <source>
        <strain evidence="2 3">MYb184</strain>
    </source>
</reference>
<sequence>MDIWAANKLFYFIAFVVPGFISLKMYALLQPTQVKDSAQQLIDAVAYSSINYALLLGPIYAVENFNLRASYPTLYVLFYILVVLVAPIAWAWAFLWLRKTQLLQRSLAHPTGKPWDFVFSQRGRYWVIVTLVDGRQIAGRFDTKSFASSSPAPEQIYLEEAWVLSEGGGFERKRNDSAGIIILAKEIATLELFNLKDAEENENVEQEK</sequence>
<dbReference type="RefSeq" id="WP_046070192.1">
    <property type="nucleotide sequence ID" value="NZ_PCQE01000003.1"/>
</dbReference>
<keyword evidence="1" id="KW-0812">Transmembrane</keyword>
<proteinExistence type="predicted"/>
<dbReference type="Pfam" id="PF19865">
    <property type="entry name" value="DUF6338"/>
    <property type="match status" value="1"/>
</dbReference>
<organism evidence="2 3">
    <name type="scientific">Pseudomonas cedrina</name>
    <dbReference type="NCBI Taxonomy" id="651740"/>
    <lineage>
        <taxon>Bacteria</taxon>
        <taxon>Pseudomonadati</taxon>
        <taxon>Pseudomonadota</taxon>
        <taxon>Gammaproteobacteria</taxon>
        <taxon>Pseudomonadales</taxon>
        <taxon>Pseudomonadaceae</taxon>
        <taxon>Pseudomonas</taxon>
    </lineage>
</organism>
<evidence type="ECO:0000313" key="2">
    <source>
        <dbReference type="EMBL" id="PRC09424.1"/>
    </source>
</evidence>
<feature type="transmembrane region" description="Helical" evidence="1">
    <location>
        <begin position="12"/>
        <end position="29"/>
    </location>
</feature>
<protein>
    <submittedName>
        <fullName evidence="2">Uncharacterized protein</fullName>
    </submittedName>
</protein>
<feature type="transmembrane region" description="Helical" evidence="1">
    <location>
        <begin position="74"/>
        <end position="97"/>
    </location>
</feature>
<dbReference type="InterPro" id="IPR045919">
    <property type="entry name" value="DUF6338"/>
</dbReference>
<dbReference type="Proteomes" id="UP000239458">
    <property type="component" value="Unassembled WGS sequence"/>
</dbReference>
<evidence type="ECO:0000313" key="3">
    <source>
        <dbReference type="Proteomes" id="UP000239458"/>
    </source>
</evidence>